<dbReference type="OMA" id="WYSARIL"/>
<dbReference type="InterPro" id="IPR008271">
    <property type="entry name" value="Ser/Thr_kinase_AS"/>
</dbReference>
<accession>A0A7I4YIZ2</accession>
<protein>
    <recommendedName>
        <fullName evidence="1">non-specific serine/threonine protein kinase</fullName>
        <ecNumber evidence="1">2.7.11.1</ecNumber>
    </recommendedName>
</protein>
<dbReference type="PROSITE" id="PS50011">
    <property type="entry name" value="PROTEIN_KINASE_DOM"/>
    <property type="match status" value="1"/>
</dbReference>
<dbReference type="PANTHER" id="PTHR11909">
    <property type="entry name" value="CASEIN KINASE-RELATED"/>
    <property type="match status" value="1"/>
</dbReference>
<evidence type="ECO:0000256" key="1">
    <source>
        <dbReference type="ARBA" id="ARBA00012513"/>
    </source>
</evidence>
<feature type="compositionally biased region" description="Basic and acidic residues" evidence="2">
    <location>
        <begin position="606"/>
        <end position="615"/>
    </location>
</feature>
<dbReference type="AlphaFoldDB" id="A0A7I4YIZ2"/>
<feature type="compositionally biased region" description="Basic and acidic residues" evidence="2">
    <location>
        <begin position="437"/>
        <end position="448"/>
    </location>
</feature>
<reference evidence="5" key="1">
    <citation type="submission" date="2020-12" db="UniProtKB">
        <authorList>
            <consortium name="WormBaseParasite"/>
        </authorList>
    </citation>
    <scope>IDENTIFICATION</scope>
    <source>
        <strain evidence="5">MHco3</strain>
    </source>
</reference>
<feature type="compositionally biased region" description="Basic residues" evidence="2">
    <location>
        <begin position="596"/>
        <end position="605"/>
    </location>
</feature>
<evidence type="ECO:0000313" key="5">
    <source>
        <dbReference type="WBParaSite" id="HCON_00099600-00001"/>
    </source>
</evidence>
<feature type="region of interest" description="Disordered" evidence="2">
    <location>
        <begin position="1"/>
        <end position="53"/>
    </location>
</feature>
<dbReference type="GO" id="GO:0004674">
    <property type="term" value="F:protein serine/threonine kinase activity"/>
    <property type="evidence" value="ECO:0007669"/>
    <property type="project" value="UniProtKB-EC"/>
</dbReference>
<dbReference type="Proteomes" id="UP000025227">
    <property type="component" value="Unplaced"/>
</dbReference>
<feature type="region of interest" description="Disordered" evidence="2">
    <location>
        <begin position="414"/>
        <end position="615"/>
    </location>
</feature>
<dbReference type="SUPFAM" id="SSF56112">
    <property type="entry name" value="Protein kinase-like (PK-like)"/>
    <property type="match status" value="1"/>
</dbReference>
<dbReference type="GO" id="GO:0005524">
    <property type="term" value="F:ATP binding"/>
    <property type="evidence" value="ECO:0007669"/>
    <property type="project" value="InterPro"/>
</dbReference>
<evidence type="ECO:0000259" key="3">
    <source>
        <dbReference type="PROSITE" id="PS50011"/>
    </source>
</evidence>
<keyword evidence="4" id="KW-1185">Reference proteome</keyword>
<dbReference type="Gene3D" id="1.10.510.10">
    <property type="entry name" value="Transferase(Phosphotransferase) domain 1"/>
    <property type="match status" value="1"/>
</dbReference>
<sequence>MGRKKKRHDNDDSDLSDTDSGSEVSEKTRQTVLPVATQKRQQALPGATVKPRKHPPWYSARILEEERPDLAGADGRINLEREEAALMDMFIRGKSDLQTGDLIITDDNLDEEDRKFNRYEVQLKYNEGRYTALYLISRQVCANNETVEKNTLFAMKTSIRPYSVNITLRMKRELRILNELKKNKCPYSPIVLDSGRVADLPFIVMNLLDRNLEKLREQTASLKPATVYYVAHEALAAIAFLHSMKYIHRDVKLTNICIGAGPLMTRIYLIDYGDTVKQGKKIRYGTPDGYTLPYWSLDAHKRGIAREKGDLESWFYVLIDLLAPGALPWSKMHNEKTMEAEKTCFWEGKRQMPDSPYVFALFDIIRRLTTNFNYQLARQMLREAIDYHQKGPLVLEWAPNLRVPLPPLTGRRVVGSNLNTDKTSRTSRSVDQTMRSLADDEQPRDGYSRYKQAQMMHQQQKYGRTQATVETRTRTNETSVEAASAAIPSPVQKTSEAVEVDEKRKAKVALIAGRVPSATAQQRVKPSPRKPVQPMPPRPQLPRQPQQQQQARRRASQKTRPQQQQQQRQQQQRLQQQRLQQQRLQQQRLQQQRAQQQRRQKQARQRQREQSDDDD</sequence>
<organism evidence="4 5">
    <name type="scientific">Haemonchus contortus</name>
    <name type="common">Barber pole worm</name>
    <dbReference type="NCBI Taxonomy" id="6289"/>
    <lineage>
        <taxon>Eukaryota</taxon>
        <taxon>Metazoa</taxon>
        <taxon>Ecdysozoa</taxon>
        <taxon>Nematoda</taxon>
        <taxon>Chromadorea</taxon>
        <taxon>Rhabditida</taxon>
        <taxon>Rhabditina</taxon>
        <taxon>Rhabditomorpha</taxon>
        <taxon>Strongyloidea</taxon>
        <taxon>Trichostrongylidae</taxon>
        <taxon>Haemonchus</taxon>
    </lineage>
</organism>
<feature type="compositionally biased region" description="Low complexity" evidence="2">
    <location>
        <begin position="562"/>
        <end position="595"/>
    </location>
</feature>
<evidence type="ECO:0000313" key="4">
    <source>
        <dbReference type="Proteomes" id="UP000025227"/>
    </source>
</evidence>
<dbReference type="OrthoDB" id="2687620at2759"/>
<evidence type="ECO:0000256" key="2">
    <source>
        <dbReference type="SAM" id="MobiDB-lite"/>
    </source>
</evidence>
<feature type="compositionally biased region" description="Polar residues" evidence="2">
    <location>
        <begin position="455"/>
        <end position="481"/>
    </location>
</feature>
<dbReference type="PROSITE" id="PS00108">
    <property type="entry name" value="PROTEIN_KINASE_ST"/>
    <property type="match status" value="1"/>
</dbReference>
<proteinExistence type="predicted"/>
<name>A0A7I4YIZ2_HAECO</name>
<dbReference type="Pfam" id="PF00069">
    <property type="entry name" value="Pkinase"/>
    <property type="match status" value="1"/>
</dbReference>
<dbReference type="WBParaSite" id="HCON_00099600-00001">
    <property type="protein sequence ID" value="HCON_00099600-00001"/>
    <property type="gene ID" value="HCON_00099600"/>
</dbReference>
<dbReference type="InterPro" id="IPR000719">
    <property type="entry name" value="Prot_kinase_dom"/>
</dbReference>
<dbReference type="EC" id="2.7.11.1" evidence="1"/>
<feature type="compositionally biased region" description="Polar residues" evidence="2">
    <location>
        <begin position="416"/>
        <end position="435"/>
    </location>
</feature>
<dbReference type="InterPro" id="IPR050235">
    <property type="entry name" value="CK1_Ser-Thr_kinase"/>
</dbReference>
<feature type="domain" description="Protein kinase" evidence="3">
    <location>
        <begin position="119"/>
        <end position="394"/>
    </location>
</feature>
<dbReference type="InterPro" id="IPR011009">
    <property type="entry name" value="Kinase-like_dom_sf"/>
</dbReference>
<feature type="compositionally biased region" description="Pro residues" evidence="2">
    <location>
        <begin position="529"/>
        <end position="542"/>
    </location>
</feature>
<dbReference type="SMART" id="SM00220">
    <property type="entry name" value="S_TKc"/>
    <property type="match status" value="1"/>
</dbReference>